<dbReference type="Proteomes" id="UP000694402">
    <property type="component" value="Unassembled WGS sequence"/>
</dbReference>
<dbReference type="Ensembl" id="ENSOTST00005152767.1">
    <property type="protein sequence ID" value="ENSOTSP00005111858.1"/>
    <property type="gene ID" value="ENSOTSG00005070298.1"/>
</dbReference>
<evidence type="ECO:0000256" key="4">
    <source>
        <dbReference type="ARBA" id="ARBA00022679"/>
    </source>
</evidence>
<accession>A0AAZ3P6X0</accession>
<evidence type="ECO:0000256" key="1">
    <source>
        <dbReference type="ARBA" id="ARBA00009258"/>
    </source>
</evidence>
<dbReference type="SUPFAM" id="SSF53335">
    <property type="entry name" value="S-adenosyl-L-methionine-dependent methyltransferases"/>
    <property type="match status" value="1"/>
</dbReference>
<reference evidence="9" key="1">
    <citation type="journal article" date="2018" name="PLoS ONE">
        <title>Chinook salmon (Oncorhynchus tshawytscha) genome and transcriptome.</title>
        <authorList>
            <person name="Christensen K.A."/>
            <person name="Leong J.S."/>
            <person name="Sakhrani D."/>
            <person name="Biagi C.A."/>
            <person name="Minkley D.R."/>
            <person name="Withler R.E."/>
            <person name="Rondeau E.B."/>
            <person name="Koop B.F."/>
            <person name="Devlin R.H."/>
        </authorList>
    </citation>
    <scope>NUCLEOTIDE SEQUENCE [LARGE SCALE GENOMIC DNA]</scope>
</reference>
<evidence type="ECO:0000256" key="2">
    <source>
        <dbReference type="ARBA" id="ARBA00022552"/>
    </source>
</evidence>
<organism evidence="8 9">
    <name type="scientific">Oncorhynchus tshawytscha</name>
    <name type="common">Chinook salmon</name>
    <name type="synonym">Salmo tshawytscha</name>
    <dbReference type="NCBI Taxonomy" id="74940"/>
    <lineage>
        <taxon>Eukaryota</taxon>
        <taxon>Metazoa</taxon>
        <taxon>Chordata</taxon>
        <taxon>Craniata</taxon>
        <taxon>Vertebrata</taxon>
        <taxon>Euteleostomi</taxon>
        <taxon>Actinopterygii</taxon>
        <taxon>Neopterygii</taxon>
        <taxon>Teleostei</taxon>
        <taxon>Protacanthopterygii</taxon>
        <taxon>Salmoniformes</taxon>
        <taxon>Salmonidae</taxon>
        <taxon>Salmoninae</taxon>
        <taxon>Oncorhynchus</taxon>
    </lineage>
</organism>
<dbReference type="InterPro" id="IPR050082">
    <property type="entry name" value="RNA_methyltr_RlmE"/>
</dbReference>
<evidence type="ECO:0000256" key="6">
    <source>
        <dbReference type="ARBA" id="ARBA00041184"/>
    </source>
</evidence>
<dbReference type="Gene3D" id="3.40.50.150">
    <property type="entry name" value="Vaccinia Virus protein VP39"/>
    <property type="match status" value="1"/>
</dbReference>
<evidence type="ECO:0000259" key="7">
    <source>
        <dbReference type="Pfam" id="PF01728"/>
    </source>
</evidence>
<keyword evidence="4" id="KW-0808">Transferase</keyword>
<dbReference type="PANTHER" id="PTHR10920:SF18">
    <property type="entry name" value="RRNA METHYLTRANSFERASE 2, MITOCHONDRIAL"/>
    <property type="match status" value="1"/>
</dbReference>
<dbReference type="PANTHER" id="PTHR10920">
    <property type="entry name" value="RIBOSOMAL RNA METHYLTRANSFERASE"/>
    <property type="match status" value="1"/>
</dbReference>
<name>A0AAZ3P6X0_ONCTS</name>
<evidence type="ECO:0000256" key="3">
    <source>
        <dbReference type="ARBA" id="ARBA00022603"/>
    </source>
</evidence>
<keyword evidence="5" id="KW-0949">S-adenosyl-L-methionine</keyword>
<reference evidence="8" key="3">
    <citation type="submission" date="2025-09" db="UniProtKB">
        <authorList>
            <consortium name="Ensembl"/>
        </authorList>
    </citation>
    <scope>IDENTIFICATION</scope>
</reference>
<reference evidence="8" key="2">
    <citation type="submission" date="2025-08" db="UniProtKB">
        <authorList>
            <consortium name="Ensembl"/>
        </authorList>
    </citation>
    <scope>IDENTIFICATION</scope>
</reference>
<comment type="similarity">
    <text evidence="1">Belongs to the class I-like SAM-binding methyltransferase superfamily. RNA methyltransferase RlmE family.</text>
</comment>
<dbReference type="AlphaFoldDB" id="A0AAZ3P6X0"/>
<evidence type="ECO:0000313" key="9">
    <source>
        <dbReference type="Proteomes" id="UP000694402"/>
    </source>
</evidence>
<dbReference type="GO" id="GO:0008650">
    <property type="term" value="F:rRNA (uridine-2'-O-)-methyltransferase activity"/>
    <property type="evidence" value="ECO:0007669"/>
    <property type="project" value="TreeGrafter"/>
</dbReference>
<keyword evidence="9" id="KW-1185">Reference proteome</keyword>
<proteinExistence type="inferred from homology"/>
<keyword evidence="2" id="KW-0698">rRNA processing</keyword>
<dbReference type="GO" id="GO:0005739">
    <property type="term" value="C:mitochondrion"/>
    <property type="evidence" value="ECO:0007669"/>
    <property type="project" value="TreeGrafter"/>
</dbReference>
<keyword evidence="3" id="KW-0489">Methyltransferase</keyword>
<feature type="domain" description="Ribosomal RNA methyltransferase FtsJ" evidence="7">
    <location>
        <begin position="150"/>
        <end position="296"/>
    </location>
</feature>
<sequence>FYLHSVGRLLISSLPAPAHPSSITTLDGSDLEYVDNYKYLGVWLDCKLSFQTHIKHLQSKIKSRICFLFRNKASFTHAAKHTLVKLTILLSLDFGDVIYKIASNTLLNKLDAVYHSAIHFVTKATYTTHYCDLYALVGWPLLHTRRQTHWLQVIYKSLLDGEFPRGAVVGIDLLRIAPLDGAHFLSNHDITDPVTHAKLLELLPGAQAHVIMSDMAPNASGFKEMDHEKLITMSLSLIDLAAKVLQTGGSLICKYWDGALAHQLQQKLSAVFRDVRTVKPKASRKESSELFFLARSYRENKIV</sequence>
<dbReference type="GeneTree" id="ENSGT00730000111241"/>
<protein>
    <recommendedName>
        <fullName evidence="6">rRNA methyltransferase 2, mitochondrial</fullName>
    </recommendedName>
</protein>
<evidence type="ECO:0000313" key="8">
    <source>
        <dbReference type="Ensembl" id="ENSOTSP00005111858.1"/>
    </source>
</evidence>
<dbReference type="InterPro" id="IPR029063">
    <property type="entry name" value="SAM-dependent_MTases_sf"/>
</dbReference>
<dbReference type="Pfam" id="PF01728">
    <property type="entry name" value="FtsJ"/>
    <property type="match status" value="1"/>
</dbReference>
<evidence type="ECO:0000256" key="5">
    <source>
        <dbReference type="ARBA" id="ARBA00022691"/>
    </source>
</evidence>
<gene>
    <name evidence="8" type="primary">mrm2</name>
</gene>
<dbReference type="InterPro" id="IPR002877">
    <property type="entry name" value="RNA_MeTrfase_FtsJ_dom"/>
</dbReference>